<protein>
    <submittedName>
        <fullName evidence="2">Uncharacterized protein</fullName>
    </submittedName>
</protein>
<gene>
    <name evidence="2" type="ORF">QIT00_37570</name>
</gene>
<dbReference type="Proteomes" id="UP001237105">
    <property type="component" value="Unassembled WGS sequence"/>
</dbReference>
<sequence length="72" mass="7819">MEFLTGELKGSHDPSRIVFTALVGMSGLEREYIRDRTLESHASDGRRGKTIGGAGATDESMPSSALHLRETK</sequence>
<feature type="region of interest" description="Disordered" evidence="1">
    <location>
        <begin position="39"/>
        <end position="72"/>
    </location>
</feature>
<organism evidence="2 3">
    <name type="scientific">Streptomyces luteolus</name>
    <dbReference type="NCBI Taxonomy" id="3043615"/>
    <lineage>
        <taxon>Bacteria</taxon>
        <taxon>Bacillati</taxon>
        <taxon>Actinomycetota</taxon>
        <taxon>Actinomycetes</taxon>
        <taxon>Kitasatosporales</taxon>
        <taxon>Streptomycetaceae</taxon>
        <taxon>Streptomyces</taxon>
    </lineage>
</organism>
<dbReference type="RefSeq" id="WP_282540008.1">
    <property type="nucleotide sequence ID" value="NZ_JASCIS010000077.1"/>
</dbReference>
<evidence type="ECO:0000313" key="3">
    <source>
        <dbReference type="Proteomes" id="UP001237105"/>
    </source>
</evidence>
<dbReference type="EMBL" id="JASCIS010000077">
    <property type="protein sequence ID" value="MDI3424169.1"/>
    <property type="molecule type" value="Genomic_DNA"/>
</dbReference>
<keyword evidence="3" id="KW-1185">Reference proteome</keyword>
<proteinExistence type="predicted"/>
<comment type="caution">
    <text evidence="2">The sequence shown here is derived from an EMBL/GenBank/DDBJ whole genome shotgun (WGS) entry which is preliminary data.</text>
</comment>
<evidence type="ECO:0000256" key="1">
    <source>
        <dbReference type="SAM" id="MobiDB-lite"/>
    </source>
</evidence>
<accession>A0ABT6T8L5</accession>
<evidence type="ECO:0000313" key="2">
    <source>
        <dbReference type="EMBL" id="MDI3424169.1"/>
    </source>
</evidence>
<reference evidence="2 3" key="1">
    <citation type="submission" date="2023-05" db="EMBL/GenBank/DDBJ databases">
        <title>Draft genome sequence of Streptomyces sp. B-S-A12 isolated from a cave soil in Thailand.</title>
        <authorList>
            <person name="Chamroensaksri N."/>
            <person name="Muangham S."/>
        </authorList>
    </citation>
    <scope>NUCLEOTIDE SEQUENCE [LARGE SCALE GENOMIC DNA]</scope>
    <source>
        <strain evidence="2 3">B-S-A12</strain>
    </source>
</reference>
<name>A0ABT6T8L5_9ACTN</name>